<evidence type="ECO:0000259" key="9">
    <source>
        <dbReference type="PROSITE" id="PS50862"/>
    </source>
</evidence>
<evidence type="ECO:0000256" key="7">
    <source>
        <dbReference type="HAMAP-Rule" id="MF_00127"/>
    </source>
</evidence>
<dbReference type="STRING" id="762845.BCR26_12565"/>
<dbReference type="InterPro" id="IPR015807">
    <property type="entry name" value="His-tRNA-ligase"/>
</dbReference>
<dbReference type="EMBL" id="MIEK01000018">
    <property type="protein sequence ID" value="OEH82656.1"/>
    <property type="molecule type" value="Genomic_DNA"/>
</dbReference>
<evidence type="ECO:0000256" key="2">
    <source>
        <dbReference type="ARBA" id="ARBA00022490"/>
    </source>
</evidence>
<reference evidence="10 11" key="1">
    <citation type="submission" date="2016-09" db="EMBL/GenBank/DDBJ databases">
        <authorList>
            <person name="Capua I."/>
            <person name="De Benedictis P."/>
            <person name="Joannis T."/>
            <person name="Lombin L.H."/>
            <person name="Cattoli G."/>
        </authorList>
    </citation>
    <scope>NUCLEOTIDE SEQUENCE [LARGE SCALE GENOMIC DNA]</scope>
    <source>
        <strain evidence="10 11">LMG 25899</strain>
    </source>
</reference>
<dbReference type="NCBIfam" id="TIGR00442">
    <property type="entry name" value="hisS"/>
    <property type="match status" value="1"/>
</dbReference>
<keyword evidence="2 7" id="KW-0963">Cytoplasm</keyword>
<dbReference type="PIRSF" id="PIRSF001549">
    <property type="entry name" value="His-tRNA_synth"/>
    <property type="match status" value="1"/>
</dbReference>
<feature type="binding site" evidence="8">
    <location>
        <position position="132"/>
    </location>
    <ligand>
        <name>L-histidine</name>
        <dbReference type="ChEBI" id="CHEBI:57595"/>
    </ligand>
</feature>
<dbReference type="Gene3D" id="3.40.50.800">
    <property type="entry name" value="Anticodon-binding domain"/>
    <property type="match status" value="1"/>
</dbReference>
<dbReference type="AlphaFoldDB" id="A0A1E5KXS4"/>
<evidence type="ECO:0000313" key="10">
    <source>
        <dbReference type="EMBL" id="OEH82656.1"/>
    </source>
</evidence>
<comment type="similarity">
    <text evidence="1 7">Belongs to the class-II aminoacyl-tRNA synthetase family.</text>
</comment>
<dbReference type="HAMAP" id="MF_00127">
    <property type="entry name" value="His_tRNA_synth"/>
    <property type="match status" value="1"/>
</dbReference>
<evidence type="ECO:0000256" key="1">
    <source>
        <dbReference type="ARBA" id="ARBA00008226"/>
    </source>
</evidence>
<dbReference type="SUPFAM" id="SSF52954">
    <property type="entry name" value="Class II aaRS ABD-related"/>
    <property type="match status" value="1"/>
</dbReference>
<dbReference type="GO" id="GO:0140096">
    <property type="term" value="F:catalytic activity, acting on a protein"/>
    <property type="evidence" value="ECO:0007669"/>
    <property type="project" value="UniProtKB-ARBA"/>
</dbReference>
<evidence type="ECO:0000256" key="6">
    <source>
        <dbReference type="ARBA" id="ARBA00047639"/>
    </source>
</evidence>
<keyword evidence="7" id="KW-0648">Protein biosynthesis</keyword>
<dbReference type="PROSITE" id="PS50862">
    <property type="entry name" value="AA_TRNA_LIGASE_II"/>
    <property type="match status" value="1"/>
</dbReference>
<dbReference type="GO" id="GO:0016740">
    <property type="term" value="F:transferase activity"/>
    <property type="evidence" value="ECO:0007669"/>
    <property type="project" value="UniProtKB-ARBA"/>
</dbReference>
<dbReference type="Pfam" id="PF13393">
    <property type="entry name" value="tRNA-synt_His"/>
    <property type="match status" value="1"/>
</dbReference>
<dbReference type="InterPro" id="IPR006195">
    <property type="entry name" value="aa-tRNA-synth_II"/>
</dbReference>
<evidence type="ECO:0000256" key="3">
    <source>
        <dbReference type="ARBA" id="ARBA00022741"/>
    </source>
</evidence>
<dbReference type="RefSeq" id="WP_069698396.1">
    <property type="nucleotide sequence ID" value="NZ_JAGGMA010000026.1"/>
</dbReference>
<evidence type="ECO:0000256" key="4">
    <source>
        <dbReference type="ARBA" id="ARBA00022840"/>
    </source>
</evidence>
<keyword evidence="11" id="KW-1185">Reference proteome</keyword>
<dbReference type="OrthoDB" id="9800814at2"/>
<dbReference type="PANTHER" id="PTHR43707:SF1">
    <property type="entry name" value="HISTIDINE--TRNA LIGASE, MITOCHONDRIAL-RELATED"/>
    <property type="match status" value="1"/>
</dbReference>
<feature type="binding site" evidence="8">
    <location>
        <begin position="81"/>
        <end position="83"/>
    </location>
    <ligand>
        <name>L-histidine</name>
        <dbReference type="ChEBI" id="CHEBI:57595"/>
    </ligand>
</feature>
<evidence type="ECO:0000256" key="8">
    <source>
        <dbReference type="PIRSR" id="PIRSR001549-1"/>
    </source>
</evidence>
<name>A0A1E5KXS4_9ENTE</name>
<accession>A0A1E5KXS4</accession>
<dbReference type="GO" id="GO:0005737">
    <property type="term" value="C:cytoplasm"/>
    <property type="evidence" value="ECO:0007669"/>
    <property type="project" value="UniProtKB-SubCell"/>
</dbReference>
<feature type="domain" description="Aminoacyl-transfer RNA synthetases class-II family profile" evidence="9">
    <location>
        <begin position="8"/>
        <end position="334"/>
    </location>
</feature>
<dbReference type="Gene3D" id="3.30.930.10">
    <property type="entry name" value="Bira Bifunctional Protein, Domain 2"/>
    <property type="match status" value="1"/>
</dbReference>
<dbReference type="CDD" id="cd00773">
    <property type="entry name" value="HisRS-like_core"/>
    <property type="match status" value="1"/>
</dbReference>
<organism evidence="10 11">
    <name type="scientific">Enterococcus rivorum</name>
    <dbReference type="NCBI Taxonomy" id="762845"/>
    <lineage>
        <taxon>Bacteria</taxon>
        <taxon>Bacillati</taxon>
        <taxon>Bacillota</taxon>
        <taxon>Bacilli</taxon>
        <taxon>Lactobacillales</taxon>
        <taxon>Enterococcaceae</taxon>
        <taxon>Enterococcus</taxon>
    </lineage>
</organism>
<gene>
    <name evidence="7" type="primary">hisS</name>
    <name evidence="10" type="ORF">BCR26_12565</name>
</gene>
<feature type="binding site" evidence="8">
    <location>
        <begin position="263"/>
        <end position="264"/>
    </location>
    <ligand>
        <name>L-histidine</name>
        <dbReference type="ChEBI" id="CHEBI:57595"/>
    </ligand>
</feature>
<comment type="subunit">
    <text evidence="7">Homodimer.</text>
</comment>
<dbReference type="Pfam" id="PF03129">
    <property type="entry name" value="HGTP_anticodon"/>
    <property type="match status" value="1"/>
</dbReference>
<evidence type="ECO:0000256" key="5">
    <source>
        <dbReference type="ARBA" id="ARBA00023146"/>
    </source>
</evidence>
<dbReference type="InterPro" id="IPR045864">
    <property type="entry name" value="aa-tRNA-synth_II/BPL/LPL"/>
</dbReference>
<dbReference type="SUPFAM" id="SSF55681">
    <property type="entry name" value="Class II aaRS and biotin synthetases"/>
    <property type="match status" value="1"/>
</dbReference>
<dbReference type="Proteomes" id="UP000095256">
    <property type="component" value="Unassembled WGS sequence"/>
</dbReference>
<comment type="caution">
    <text evidence="10">The sequence shown here is derived from an EMBL/GenBank/DDBJ whole genome shotgun (WGS) entry which is preliminary data.</text>
</comment>
<feature type="binding site" evidence="8">
    <location>
        <position position="128"/>
    </location>
    <ligand>
        <name>L-histidine</name>
        <dbReference type="ChEBI" id="CHEBI:57595"/>
    </ligand>
</feature>
<protein>
    <recommendedName>
        <fullName evidence="7">Histidine--tRNA ligase</fullName>
        <ecNumber evidence="7">6.1.1.21</ecNumber>
    </recommendedName>
    <alternativeName>
        <fullName evidence="7">Histidyl-tRNA synthetase</fullName>
        <shortName evidence="7">HisRS</shortName>
    </alternativeName>
</protein>
<sequence length="432" mass="49630">MSYQRPKGTTDILPNEIIYWQYIEKTARNIFKRYDFHEIRTPIFEHFEVISRGVGESTDIVSKEMYDFYDKGGRHITLRPEATAPVVRSYVENKLYGPEHQHPFKTYYIGPMFRYERPQSGRLRQFHQIGVEVIGSQRPISDVETISMALDFFKNLNITETKLVINSLGSRENRQQYRQALIDYLLPFESKLSENSKRRLLQNPLRILDSKDSEDQEIIKHAPSILDYLDEESQIFFKEIQKLLVHLNIPFVVDPFMVRGLDYYNHTVFEIMSEAPGFGGVQTTICAGGRYDGLIREFEGPEEVDNGFGFAIGIERTLIAMAAENGLLASSENPDFYIADLTNESGTVSLELAHLARKNTLSAKCDYSARSIHSHMRQAAKLNASLVMIVGKDELGSGKIKIKNMRTGKEKYFLLTKVREDFLSIYSTMINL</sequence>
<keyword evidence="5 7" id="KW-0030">Aminoacyl-tRNA synthetase</keyword>
<dbReference type="GO" id="GO:0006427">
    <property type="term" value="P:histidyl-tRNA aminoacylation"/>
    <property type="evidence" value="ECO:0007669"/>
    <property type="project" value="UniProtKB-UniRule"/>
</dbReference>
<dbReference type="InterPro" id="IPR036621">
    <property type="entry name" value="Anticodon-bd_dom_sf"/>
</dbReference>
<comment type="catalytic activity">
    <reaction evidence="6 7">
        <text>tRNA(His) + L-histidine + ATP = L-histidyl-tRNA(His) + AMP + diphosphate + H(+)</text>
        <dbReference type="Rhea" id="RHEA:17313"/>
        <dbReference type="Rhea" id="RHEA-COMP:9665"/>
        <dbReference type="Rhea" id="RHEA-COMP:9689"/>
        <dbReference type="ChEBI" id="CHEBI:15378"/>
        <dbReference type="ChEBI" id="CHEBI:30616"/>
        <dbReference type="ChEBI" id="CHEBI:33019"/>
        <dbReference type="ChEBI" id="CHEBI:57595"/>
        <dbReference type="ChEBI" id="CHEBI:78442"/>
        <dbReference type="ChEBI" id="CHEBI:78527"/>
        <dbReference type="ChEBI" id="CHEBI:456215"/>
        <dbReference type="EC" id="6.1.1.21"/>
    </reaction>
</comment>
<dbReference type="GO" id="GO:0004821">
    <property type="term" value="F:histidine-tRNA ligase activity"/>
    <property type="evidence" value="ECO:0007669"/>
    <property type="project" value="UniProtKB-UniRule"/>
</dbReference>
<dbReference type="InterPro" id="IPR004154">
    <property type="entry name" value="Anticodon-bd"/>
</dbReference>
<evidence type="ECO:0000313" key="11">
    <source>
        <dbReference type="Proteomes" id="UP000095256"/>
    </source>
</evidence>
<feature type="binding site" evidence="8">
    <location>
        <position position="114"/>
    </location>
    <ligand>
        <name>L-histidine</name>
        <dbReference type="ChEBI" id="CHEBI:57595"/>
    </ligand>
</feature>
<keyword evidence="7 10" id="KW-0436">Ligase</keyword>
<comment type="subcellular location">
    <subcellularLocation>
        <location evidence="7">Cytoplasm</location>
    </subcellularLocation>
</comment>
<dbReference type="GO" id="GO:0005524">
    <property type="term" value="F:ATP binding"/>
    <property type="evidence" value="ECO:0007669"/>
    <property type="project" value="UniProtKB-UniRule"/>
</dbReference>
<dbReference type="InterPro" id="IPR041715">
    <property type="entry name" value="HisRS-like_core"/>
</dbReference>
<keyword evidence="4 7" id="KW-0067">ATP-binding</keyword>
<dbReference type="EC" id="6.1.1.21" evidence="7"/>
<keyword evidence="3 7" id="KW-0547">Nucleotide-binding</keyword>
<feature type="binding site" evidence="8">
    <location>
        <position position="259"/>
    </location>
    <ligand>
        <name>L-histidine</name>
        <dbReference type="ChEBI" id="CHEBI:57595"/>
    </ligand>
</feature>
<dbReference type="InterPro" id="IPR004516">
    <property type="entry name" value="HisRS/HisZ"/>
</dbReference>
<proteinExistence type="inferred from homology"/>
<dbReference type="PANTHER" id="PTHR43707">
    <property type="entry name" value="HISTIDYL-TRNA SYNTHETASE"/>
    <property type="match status" value="1"/>
</dbReference>